<feature type="compositionally biased region" description="Basic and acidic residues" evidence="4">
    <location>
        <begin position="1062"/>
        <end position="1076"/>
    </location>
</feature>
<feature type="compositionally biased region" description="Polar residues" evidence="4">
    <location>
        <begin position="29"/>
        <end position="38"/>
    </location>
</feature>
<feature type="region of interest" description="Disordered" evidence="4">
    <location>
        <begin position="584"/>
        <end position="681"/>
    </location>
</feature>
<gene>
    <name evidence="6" type="ORF">LELG_00897</name>
</gene>
<feature type="compositionally biased region" description="Basic and acidic residues" evidence="4">
    <location>
        <begin position="1043"/>
        <end position="1053"/>
    </location>
</feature>
<feature type="compositionally biased region" description="Basic and acidic residues" evidence="4">
    <location>
        <begin position="593"/>
        <end position="606"/>
    </location>
</feature>
<name>A5DU61_LODEL</name>
<sequence>MGLLNNLNDQLATQQYSSKESHSQAEALMTQNDETTQQDGYRKQLGQLGQHEQLGQLGQHFSILGSAFNIGSSLGNHKEPHNEQGPDLSILSKIKSRLMKGAMGEKEEAKIDQHEIALAETQKIDNNSTIRDNAHNGTDQQDNDDVLNDGVFTKFQVLPQLEVDETEYLQPLSIVDTNPNLDPTQVIPKTSKSPNLQNLFISDDEIEKEVNNDTEMLSTEEERAKRIAELSNKNKQERLLKQKQNMEELDEDLTRGTLTDEENELNDEANDTVISSHIKSDGLSTKELEKAQEFLSIKKRNMDIQPVFKSAKVFTKDKFLDAFSDDDDDDHNDHNEDDHVKHQAAKPRSSPPLSPPQTSTKDFLDSSPITSPVQEGVEESIKQMFLLKPTLNNPLEAYTRKLKEETIGKGKRNAYGNVNDDGEGEAVNEALITLDSDSDEDVGRIGRSSSPIKNSYISQYTTRAAKELNVIPELSKERKLMIRQKFSKKRMANNTTKQRLNDTASASRKQNDFLKQLCKRNIDQLRVQKLNDPEHALMEEFEKEEETMTTLLEREMERVRKIRQKEKLQERAKLALMSKALNGDKLYNEGDDESYHGSDGEVHSEVADSEVPDSEYDTDEGEEEEEGEEGEEREEGEEEGEEGEVDDDNLYSQISYDQKINPDNSNIAQDNSYVRDYGASQAGQDNAMHKLFENLPSRVTEDSFMSTQNEQLSKPTGILPEFTDLTQEHQATQLTQVDTATQIDSLSNVAETQVIRKPHEKTIKEDNMRTGKVQISMNAAREDKHMAIDADNAEEQGKEAEEGDGDDDDDDDDDEDDVITPAQVSRGRKALRKKMIEINNDIDEVGNHSNIEKEEEEEVEIDPEVMQQRVKEYEQKIRRQELQARRRRKEMERRGIKNIVEGEAEESEDEWKGLGGDDGEFSDVANSEDEKMIDNDFNIDLKNEEVRRKFMEDYQIKDQKELEKLLDDIKNHKLIRRVGHNGLDIELSDEEDQLLAAYRRQKLQEQQQRLLQNKKLQALSKDEKSKAFFATIQDKNELIKIDSDSENEVDKQEIVSNPFNNEETKNKKVHDKEKISNSENDDEKEQDSLEKVEPIRKTIKIEESFVQKQLSFLHNSIYDDEETRYQKLQKMSNFQHGLSDNDDDVADLNELKSRCSINLGHKQPQKESRKRSLDQTETDVDDDEEDTQKDQEPDSAHTAVHNYEKNYVNNRTNDDGQEEEEEEEDDDDGEFMPVFKKPSLVKSFVSFQEQQGILIKDGKQHFSGVTISKQYKVVSGSKASITYMSRNSSSNKRQNTEIKNSKQRQIEKNLNNFKRKSTSSLLFSNSGF</sequence>
<comment type="subcellular location">
    <subcellularLocation>
        <location evidence="1">Nucleus</location>
    </subcellularLocation>
</comment>
<evidence type="ECO:0000256" key="1">
    <source>
        <dbReference type="ARBA" id="ARBA00004123"/>
    </source>
</evidence>
<feature type="compositionally biased region" description="Acidic residues" evidence="4">
    <location>
        <begin position="801"/>
        <end position="818"/>
    </location>
</feature>
<feature type="region of interest" description="Disordered" evidence="4">
    <location>
        <begin position="1043"/>
        <end position="1090"/>
    </location>
</feature>
<dbReference type="VEuPathDB" id="FungiDB:LELG_00897"/>
<evidence type="ECO:0000256" key="4">
    <source>
        <dbReference type="SAM" id="MobiDB-lite"/>
    </source>
</evidence>
<dbReference type="InterPro" id="IPR024146">
    <property type="entry name" value="Claspin"/>
</dbReference>
<feature type="region of interest" description="Disordered" evidence="4">
    <location>
        <begin position="751"/>
        <end position="831"/>
    </location>
</feature>
<feature type="compositionally biased region" description="Polar residues" evidence="4">
    <location>
        <begin position="357"/>
        <end position="373"/>
    </location>
</feature>
<dbReference type="STRING" id="379508.A5DU61"/>
<dbReference type="PANTHER" id="PTHR14396">
    <property type="entry name" value="CLASPIN"/>
    <property type="match status" value="1"/>
</dbReference>
<protein>
    <recommendedName>
        <fullName evidence="5">DNA replication checkpoint mediator MRC1 domain-containing protein</fullName>
    </recommendedName>
</protein>
<feature type="compositionally biased region" description="Basic and acidic residues" evidence="4">
    <location>
        <begin position="760"/>
        <end position="769"/>
    </location>
</feature>
<organism evidence="6 7">
    <name type="scientific">Lodderomyces elongisporus (strain ATCC 11503 / CBS 2605 / JCM 1781 / NBRC 1676 / NRRL YB-4239)</name>
    <name type="common">Yeast</name>
    <name type="synonym">Saccharomyces elongisporus</name>
    <dbReference type="NCBI Taxonomy" id="379508"/>
    <lineage>
        <taxon>Eukaryota</taxon>
        <taxon>Fungi</taxon>
        <taxon>Dikarya</taxon>
        <taxon>Ascomycota</taxon>
        <taxon>Saccharomycotina</taxon>
        <taxon>Pichiomycetes</taxon>
        <taxon>Debaryomycetaceae</taxon>
        <taxon>Candida/Lodderomyces clade</taxon>
        <taxon>Lodderomyces</taxon>
    </lineage>
</organism>
<dbReference type="GO" id="GO:0005634">
    <property type="term" value="C:nucleus"/>
    <property type="evidence" value="ECO:0007669"/>
    <property type="project" value="UniProtKB-SubCell"/>
</dbReference>
<feature type="region of interest" description="Disordered" evidence="4">
    <location>
        <begin position="15"/>
        <end position="38"/>
    </location>
</feature>
<feature type="compositionally biased region" description="Basic and acidic residues" evidence="4">
    <location>
        <begin position="1164"/>
        <end position="1174"/>
    </location>
</feature>
<feature type="compositionally biased region" description="Acidic residues" evidence="4">
    <location>
        <begin position="853"/>
        <end position="863"/>
    </location>
</feature>
<dbReference type="GO" id="GO:0033314">
    <property type="term" value="P:mitotic DNA replication checkpoint signaling"/>
    <property type="evidence" value="ECO:0007669"/>
    <property type="project" value="TreeGrafter"/>
</dbReference>
<keyword evidence="7" id="KW-1185">Reference proteome</keyword>
<feature type="region of interest" description="Disordered" evidence="4">
    <location>
        <begin position="898"/>
        <end position="929"/>
    </location>
</feature>
<evidence type="ECO:0000259" key="5">
    <source>
        <dbReference type="Pfam" id="PF09444"/>
    </source>
</evidence>
<keyword evidence="2" id="KW-0597">Phosphoprotein</keyword>
<dbReference type="HOGENOM" id="CLU_267364_0_0_1"/>
<dbReference type="OrthoDB" id="2130597at2759"/>
<dbReference type="eggNOG" id="ENOG502QSP5">
    <property type="taxonomic scope" value="Eukaryota"/>
</dbReference>
<feature type="compositionally biased region" description="Basic and acidic residues" evidence="4">
    <location>
        <begin position="331"/>
        <end position="341"/>
    </location>
</feature>
<dbReference type="GO" id="GO:0007095">
    <property type="term" value="P:mitotic G2 DNA damage checkpoint signaling"/>
    <property type="evidence" value="ECO:0007669"/>
    <property type="project" value="TreeGrafter"/>
</dbReference>
<feature type="region of interest" description="Disordered" evidence="4">
    <location>
        <begin position="1156"/>
        <end position="1233"/>
    </location>
</feature>
<reference evidence="6 7" key="1">
    <citation type="journal article" date="2009" name="Nature">
        <title>Evolution of pathogenicity and sexual reproduction in eight Candida genomes.</title>
        <authorList>
            <person name="Butler G."/>
            <person name="Rasmussen M.D."/>
            <person name="Lin M.F."/>
            <person name="Santos M.A."/>
            <person name="Sakthikumar S."/>
            <person name="Munro C.A."/>
            <person name="Rheinbay E."/>
            <person name="Grabherr M."/>
            <person name="Forche A."/>
            <person name="Reedy J.L."/>
            <person name="Agrafioti I."/>
            <person name="Arnaud M.B."/>
            <person name="Bates S."/>
            <person name="Brown A.J."/>
            <person name="Brunke S."/>
            <person name="Costanzo M.C."/>
            <person name="Fitzpatrick D.A."/>
            <person name="de Groot P.W."/>
            <person name="Harris D."/>
            <person name="Hoyer L.L."/>
            <person name="Hube B."/>
            <person name="Klis F.M."/>
            <person name="Kodira C."/>
            <person name="Lennard N."/>
            <person name="Logue M.E."/>
            <person name="Martin R."/>
            <person name="Neiman A.M."/>
            <person name="Nikolaou E."/>
            <person name="Quail M.A."/>
            <person name="Quinn J."/>
            <person name="Santos M.C."/>
            <person name="Schmitzberger F.F."/>
            <person name="Sherlock G."/>
            <person name="Shah P."/>
            <person name="Silverstein K.A."/>
            <person name="Skrzypek M.S."/>
            <person name="Soll D."/>
            <person name="Staggs R."/>
            <person name="Stansfield I."/>
            <person name="Stumpf M.P."/>
            <person name="Sudbery P.E."/>
            <person name="Srikantha T."/>
            <person name="Zeng Q."/>
            <person name="Berman J."/>
            <person name="Berriman M."/>
            <person name="Heitman J."/>
            <person name="Gow N.A."/>
            <person name="Lorenz M.C."/>
            <person name="Birren B.W."/>
            <person name="Kellis M."/>
            <person name="Cuomo C.A."/>
        </authorList>
    </citation>
    <scope>NUCLEOTIDE SEQUENCE [LARGE SCALE GENOMIC DNA]</scope>
    <source>
        <strain evidence="7">ATCC 11503 / BCRC 21390 / CBS 2605 / JCM 1781 / NBRC 1676 / NRRL YB-4239</strain>
    </source>
</reference>
<dbReference type="EMBL" id="CH981524">
    <property type="protein sequence ID" value="EDK42719.1"/>
    <property type="molecule type" value="Genomic_DNA"/>
</dbReference>
<feature type="region of interest" description="Disordered" evidence="4">
    <location>
        <begin position="325"/>
        <end position="376"/>
    </location>
</feature>
<feature type="compositionally biased region" description="Acidic residues" evidence="4">
    <location>
        <begin position="607"/>
        <end position="649"/>
    </location>
</feature>
<dbReference type="Pfam" id="PF09444">
    <property type="entry name" value="MRC1"/>
    <property type="match status" value="1"/>
</dbReference>
<feature type="compositionally biased region" description="Acidic residues" evidence="4">
    <location>
        <begin position="1176"/>
        <end position="1187"/>
    </location>
</feature>
<dbReference type="InParanoid" id="A5DU61"/>
<evidence type="ECO:0000313" key="6">
    <source>
        <dbReference type="EMBL" id="EDK42719.1"/>
    </source>
</evidence>
<dbReference type="GeneID" id="5234971"/>
<keyword evidence="3" id="KW-0539">Nucleus</keyword>
<feature type="region of interest" description="Disordered" evidence="4">
    <location>
        <begin position="845"/>
        <end position="867"/>
    </location>
</feature>
<evidence type="ECO:0000313" key="7">
    <source>
        <dbReference type="Proteomes" id="UP000001996"/>
    </source>
</evidence>
<dbReference type="KEGG" id="lel:PVL30_000865"/>
<dbReference type="PANTHER" id="PTHR14396:SF10">
    <property type="entry name" value="CLASPIN"/>
    <property type="match status" value="1"/>
</dbReference>
<dbReference type="FunCoup" id="A5DU61">
    <property type="interactions" value="237"/>
</dbReference>
<accession>A5DU61</accession>
<feature type="compositionally biased region" description="Acidic residues" evidence="4">
    <location>
        <begin position="1215"/>
        <end position="1230"/>
    </location>
</feature>
<dbReference type="InterPro" id="IPR018564">
    <property type="entry name" value="Repl_chkpnt_MRC1_dom"/>
</dbReference>
<dbReference type="OMA" id="NPHEIRE"/>
<dbReference type="GO" id="GO:0010997">
    <property type="term" value="F:anaphase-promoting complex binding"/>
    <property type="evidence" value="ECO:0007669"/>
    <property type="project" value="TreeGrafter"/>
</dbReference>
<evidence type="ECO:0000256" key="3">
    <source>
        <dbReference type="ARBA" id="ARBA00023242"/>
    </source>
</evidence>
<feature type="compositionally biased region" description="Polar residues" evidence="4">
    <location>
        <begin position="650"/>
        <end position="672"/>
    </location>
</feature>
<evidence type="ECO:0000256" key="2">
    <source>
        <dbReference type="ARBA" id="ARBA00022553"/>
    </source>
</evidence>
<feature type="domain" description="DNA replication checkpoint mediator MRC1" evidence="5">
    <location>
        <begin position="893"/>
        <end position="1030"/>
    </location>
</feature>
<proteinExistence type="predicted"/>
<dbReference type="Proteomes" id="UP000001996">
    <property type="component" value="Unassembled WGS sequence"/>
</dbReference>